<keyword evidence="3" id="KW-0547">Nucleotide-binding</keyword>
<dbReference type="GO" id="GO:0016887">
    <property type="term" value="F:ATP hydrolysis activity"/>
    <property type="evidence" value="ECO:0007669"/>
    <property type="project" value="InterPro"/>
</dbReference>
<dbReference type="InterPro" id="IPR003439">
    <property type="entry name" value="ABC_transporter-like_ATP-bd"/>
</dbReference>
<accession>A0A6J6MT75</accession>
<evidence type="ECO:0000256" key="4">
    <source>
        <dbReference type="ARBA" id="ARBA00022840"/>
    </source>
</evidence>
<gene>
    <name evidence="6" type="ORF">UFOPK2342_00860</name>
    <name evidence="7" type="ORF">UFOPK2423_01101</name>
    <name evidence="8" type="ORF">UFOPK4367_01583</name>
</gene>
<organism evidence="6">
    <name type="scientific">freshwater metagenome</name>
    <dbReference type="NCBI Taxonomy" id="449393"/>
    <lineage>
        <taxon>unclassified sequences</taxon>
        <taxon>metagenomes</taxon>
        <taxon>ecological metagenomes</taxon>
    </lineage>
</organism>
<protein>
    <submittedName>
        <fullName evidence="6">Unannotated protein</fullName>
    </submittedName>
</protein>
<evidence type="ECO:0000256" key="2">
    <source>
        <dbReference type="ARBA" id="ARBA00022448"/>
    </source>
</evidence>
<dbReference type="InterPro" id="IPR003593">
    <property type="entry name" value="AAA+_ATPase"/>
</dbReference>
<dbReference type="InterPro" id="IPR027417">
    <property type="entry name" value="P-loop_NTPase"/>
</dbReference>
<proteinExistence type="inferred from homology"/>
<name>A0A6J6MT75_9ZZZZ</name>
<dbReference type="Pfam" id="PF00005">
    <property type="entry name" value="ABC_tran"/>
    <property type="match status" value="1"/>
</dbReference>
<dbReference type="EMBL" id="CAFBRC010000168">
    <property type="protein sequence ID" value="CAB5078327.1"/>
    <property type="molecule type" value="Genomic_DNA"/>
</dbReference>
<dbReference type="SUPFAM" id="SSF52540">
    <property type="entry name" value="P-loop containing nucleoside triphosphate hydrolases"/>
    <property type="match status" value="1"/>
</dbReference>
<dbReference type="Gene3D" id="3.40.50.300">
    <property type="entry name" value="P-loop containing nucleotide triphosphate hydrolases"/>
    <property type="match status" value="1"/>
</dbReference>
<dbReference type="SMART" id="SM00382">
    <property type="entry name" value="AAA"/>
    <property type="match status" value="1"/>
</dbReference>
<dbReference type="EMBL" id="CAEZXN010000025">
    <property type="protein sequence ID" value="CAB4699643.1"/>
    <property type="molecule type" value="Genomic_DNA"/>
</dbReference>
<evidence type="ECO:0000313" key="6">
    <source>
        <dbReference type="EMBL" id="CAB4677036.1"/>
    </source>
</evidence>
<evidence type="ECO:0000256" key="1">
    <source>
        <dbReference type="ARBA" id="ARBA00005417"/>
    </source>
</evidence>
<keyword evidence="4" id="KW-0067">ATP-binding</keyword>
<dbReference type="PANTHER" id="PTHR42734">
    <property type="entry name" value="METAL TRANSPORT SYSTEM ATP-BINDING PROTEIN TM_0124-RELATED"/>
    <property type="match status" value="1"/>
</dbReference>
<dbReference type="InterPro" id="IPR050153">
    <property type="entry name" value="Metal_Ion_Import_ABC"/>
</dbReference>
<sequence>MIKCTSLSAARGGSSLINQFSFEFTSGVYIIKGANGSGKSTFLLSLLGEVPLAAGRVEINGRDLLALSQVERSAAFSWYEDQEIAFNFTAKDVLEWGGWRAGMPDALSAEELSPREWKKLSRGERARVLLTSVLAKTCPHYLLDEPAAGLDDSMILKLASILNAKARDGALVIISEHDLRLINSLNASELRIHEGLLTE</sequence>
<dbReference type="AlphaFoldDB" id="A0A6J6MT75"/>
<keyword evidence="2" id="KW-0813">Transport</keyword>
<dbReference type="PROSITE" id="PS50893">
    <property type="entry name" value="ABC_TRANSPORTER_2"/>
    <property type="match status" value="1"/>
</dbReference>
<evidence type="ECO:0000313" key="8">
    <source>
        <dbReference type="EMBL" id="CAB5078327.1"/>
    </source>
</evidence>
<dbReference type="GO" id="GO:0005524">
    <property type="term" value="F:ATP binding"/>
    <property type="evidence" value="ECO:0007669"/>
    <property type="project" value="UniProtKB-KW"/>
</dbReference>
<dbReference type="PANTHER" id="PTHR42734:SF5">
    <property type="entry name" value="IRON TRANSPORT SYSTEM ATP-BINDING PROTEIN HI_0361-RELATED"/>
    <property type="match status" value="1"/>
</dbReference>
<reference evidence="6" key="1">
    <citation type="submission" date="2020-05" db="EMBL/GenBank/DDBJ databases">
        <authorList>
            <person name="Chiriac C."/>
            <person name="Salcher M."/>
            <person name="Ghai R."/>
            <person name="Kavagutti S V."/>
        </authorList>
    </citation>
    <scope>NUCLEOTIDE SEQUENCE</scope>
</reference>
<dbReference type="EMBL" id="CAEZXB010000013">
    <property type="protein sequence ID" value="CAB4677036.1"/>
    <property type="molecule type" value="Genomic_DNA"/>
</dbReference>
<feature type="domain" description="ABC transporter" evidence="5">
    <location>
        <begin position="2"/>
        <end position="199"/>
    </location>
</feature>
<evidence type="ECO:0000313" key="7">
    <source>
        <dbReference type="EMBL" id="CAB4699643.1"/>
    </source>
</evidence>
<evidence type="ECO:0000256" key="3">
    <source>
        <dbReference type="ARBA" id="ARBA00022741"/>
    </source>
</evidence>
<comment type="similarity">
    <text evidence="1">Belongs to the ABC transporter superfamily.</text>
</comment>
<evidence type="ECO:0000259" key="5">
    <source>
        <dbReference type="PROSITE" id="PS50893"/>
    </source>
</evidence>